<keyword evidence="1" id="KW-0175">Coiled coil</keyword>
<name>A0A9K3D5W4_9EUKA</name>
<gene>
    <name evidence="2" type="ORF">KIPB_012247</name>
</gene>
<reference evidence="2 3" key="1">
    <citation type="journal article" date="2018" name="PLoS ONE">
        <title>The draft genome of Kipferlia bialata reveals reductive genome evolution in fornicate parasites.</title>
        <authorList>
            <person name="Tanifuji G."/>
            <person name="Takabayashi S."/>
            <person name="Kume K."/>
            <person name="Takagi M."/>
            <person name="Nakayama T."/>
            <person name="Kamikawa R."/>
            <person name="Inagaki Y."/>
            <person name="Hashimoto T."/>
        </authorList>
    </citation>
    <scope>NUCLEOTIDE SEQUENCE [LARGE SCALE GENOMIC DNA]</scope>
    <source>
        <strain evidence="2">NY0173</strain>
    </source>
</reference>
<dbReference type="EMBL" id="BDIP01005336">
    <property type="protein sequence ID" value="GIQ89703.1"/>
    <property type="molecule type" value="Genomic_DNA"/>
</dbReference>
<protein>
    <submittedName>
        <fullName evidence="2">Uncharacterized protein</fullName>
    </submittedName>
</protein>
<organism evidence="2 3">
    <name type="scientific">Kipferlia bialata</name>
    <dbReference type="NCBI Taxonomy" id="797122"/>
    <lineage>
        <taxon>Eukaryota</taxon>
        <taxon>Metamonada</taxon>
        <taxon>Carpediemonas-like organisms</taxon>
        <taxon>Kipferlia</taxon>
    </lineage>
</organism>
<sequence length="207" mass="22675">VDQASGVLRKQLEVADARGTLAQVEAYIARQERLSVVELLEQVTNQETQLNAQSSEAEGALAVLSNRKKEADQECTQAEQHAMHERQEMKTHRVECAQIRAKASGYTKQVTAQSAKKKKLDTSIRQAEATLEELPEQVAATEASRDQAEAQRVQAQERHMALLAEVDRASGKDGVSGREAELGVALANLKEECATLQAQVAEAEKEK</sequence>
<feature type="non-terminal residue" evidence="2">
    <location>
        <position position="207"/>
    </location>
</feature>
<proteinExistence type="predicted"/>
<evidence type="ECO:0000256" key="1">
    <source>
        <dbReference type="SAM" id="Coils"/>
    </source>
</evidence>
<feature type="coiled-coil region" evidence="1">
    <location>
        <begin position="36"/>
        <end position="88"/>
    </location>
</feature>
<evidence type="ECO:0000313" key="2">
    <source>
        <dbReference type="EMBL" id="GIQ89703.1"/>
    </source>
</evidence>
<dbReference type="AlphaFoldDB" id="A0A9K3D5W4"/>
<keyword evidence="3" id="KW-1185">Reference proteome</keyword>
<accession>A0A9K3D5W4</accession>
<dbReference type="Proteomes" id="UP000265618">
    <property type="component" value="Unassembled WGS sequence"/>
</dbReference>
<comment type="caution">
    <text evidence="2">The sequence shown here is derived from an EMBL/GenBank/DDBJ whole genome shotgun (WGS) entry which is preliminary data.</text>
</comment>
<feature type="non-terminal residue" evidence="2">
    <location>
        <position position="1"/>
    </location>
</feature>
<evidence type="ECO:0000313" key="3">
    <source>
        <dbReference type="Proteomes" id="UP000265618"/>
    </source>
</evidence>
<feature type="coiled-coil region" evidence="1">
    <location>
        <begin position="117"/>
        <end position="206"/>
    </location>
</feature>